<proteinExistence type="predicted"/>
<evidence type="ECO:0000313" key="2">
    <source>
        <dbReference type="EMBL" id="NOV44563.1"/>
    </source>
</evidence>
<dbReference type="Pfam" id="PF00650">
    <property type="entry name" value="CRAL_TRIO"/>
    <property type="match status" value="1"/>
</dbReference>
<accession>A0A6M2DE55</accession>
<sequence>MSQIACHELGYDLQEALDRCNIQEKDLHALKNPPIPGVPANITDKQLLLFLNACGDVAQARQCLETYYDSRRNAPEHFTNRDPRSDEILQCFQAQEYILLPPTAEGHDVIFHRLYQTAPSAYNYDQAIRTFFMTIDMCLYSRGPRPGLVFLFDMKGVSLGHLTRLRVAGTRKFFKYLQDALPAKLKAIHVMNVVPFFDKILLLIKPFMKKELMNMLHIHSSNIDMEKFYAEILPRSVLPSDFGGDLADCRTLHQEFCEKIQAHASYFVAEEQQRYNGIQTNGKKKQVTSEAEFRRLEID</sequence>
<reference evidence="2" key="1">
    <citation type="submission" date="2020-03" db="EMBL/GenBank/DDBJ databases">
        <title>Transcriptomic Profiling of the Digestive Tract of the Rat Flea, Xenopsylla cheopis, Following Blood Feeding and Infection with Yersinia pestis.</title>
        <authorList>
            <person name="Bland D.M."/>
            <person name="Martens C.A."/>
            <person name="Virtaneva K."/>
            <person name="Kanakabandi K."/>
            <person name="Long D."/>
            <person name="Rosenke R."/>
            <person name="Saturday G.A."/>
            <person name="Hoyt F.H."/>
            <person name="Bruno D.P."/>
            <person name="Ribeiro J.M.C."/>
            <person name="Hinnebusch J."/>
        </authorList>
    </citation>
    <scope>NUCLEOTIDE SEQUENCE</scope>
</reference>
<dbReference type="Gene3D" id="3.40.525.10">
    <property type="entry name" value="CRAL-TRIO lipid binding domain"/>
    <property type="match status" value="1"/>
</dbReference>
<dbReference type="GO" id="GO:1902936">
    <property type="term" value="F:phosphatidylinositol bisphosphate binding"/>
    <property type="evidence" value="ECO:0007669"/>
    <property type="project" value="TreeGrafter"/>
</dbReference>
<dbReference type="SMART" id="SM00516">
    <property type="entry name" value="SEC14"/>
    <property type="match status" value="1"/>
</dbReference>
<dbReference type="GO" id="GO:0016020">
    <property type="term" value="C:membrane"/>
    <property type="evidence" value="ECO:0007669"/>
    <property type="project" value="TreeGrafter"/>
</dbReference>
<name>A0A6M2DE55_XENCH</name>
<feature type="domain" description="CRAL-TRIO" evidence="1">
    <location>
        <begin position="85"/>
        <end position="250"/>
    </location>
</feature>
<dbReference type="CDD" id="cd00170">
    <property type="entry name" value="SEC14"/>
    <property type="match status" value="1"/>
</dbReference>
<evidence type="ECO:0000259" key="1">
    <source>
        <dbReference type="PROSITE" id="PS50191"/>
    </source>
</evidence>
<dbReference type="SUPFAM" id="SSF52087">
    <property type="entry name" value="CRAL/TRIO domain"/>
    <property type="match status" value="1"/>
</dbReference>
<dbReference type="PANTHER" id="PTHR10174:SF130">
    <property type="entry name" value="ALPHA-TOCOPHEROL TRANSFER PROTEIN-LIKE"/>
    <property type="match status" value="1"/>
</dbReference>
<dbReference type="PANTHER" id="PTHR10174">
    <property type="entry name" value="ALPHA-TOCOPHEROL TRANSFER PROTEIN-RELATED"/>
    <property type="match status" value="1"/>
</dbReference>
<dbReference type="AlphaFoldDB" id="A0A6M2DE55"/>
<dbReference type="InterPro" id="IPR001251">
    <property type="entry name" value="CRAL-TRIO_dom"/>
</dbReference>
<protein>
    <submittedName>
        <fullName evidence="2">Putative phosphatidylinositol transfer protein sec14</fullName>
    </submittedName>
</protein>
<dbReference type="EMBL" id="GIIL01000837">
    <property type="protein sequence ID" value="NOV44563.1"/>
    <property type="molecule type" value="Transcribed_RNA"/>
</dbReference>
<dbReference type="InterPro" id="IPR036865">
    <property type="entry name" value="CRAL-TRIO_dom_sf"/>
</dbReference>
<dbReference type="PROSITE" id="PS50191">
    <property type="entry name" value="CRAL_TRIO"/>
    <property type="match status" value="1"/>
</dbReference>
<organism evidence="2">
    <name type="scientific">Xenopsylla cheopis</name>
    <name type="common">Oriental rat flea</name>
    <name type="synonym">Pulex cheopis</name>
    <dbReference type="NCBI Taxonomy" id="163159"/>
    <lineage>
        <taxon>Eukaryota</taxon>
        <taxon>Metazoa</taxon>
        <taxon>Ecdysozoa</taxon>
        <taxon>Arthropoda</taxon>
        <taxon>Hexapoda</taxon>
        <taxon>Insecta</taxon>
        <taxon>Pterygota</taxon>
        <taxon>Neoptera</taxon>
        <taxon>Endopterygota</taxon>
        <taxon>Siphonaptera</taxon>
        <taxon>Pulicidae</taxon>
        <taxon>Xenopsyllinae</taxon>
        <taxon>Xenopsylla</taxon>
    </lineage>
</organism>
<dbReference type="InterPro" id="IPR036273">
    <property type="entry name" value="CRAL/TRIO_N_dom_sf"/>
</dbReference>
<dbReference type="PRINTS" id="PR00180">
    <property type="entry name" value="CRETINALDHBP"/>
</dbReference>
<dbReference type="SUPFAM" id="SSF46938">
    <property type="entry name" value="CRAL/TRIO N-terminal domain"/>
    <property type="match status" value="1"/>
</dbReference>